<dbReference type="Gene3D" id="3.40.50.1820">
    <property type="entry name" value="alpha/beta hydrolase"/>
    <property type="match status" value="1"/>
</dbReference>
<dbReference type="SUPFAM" id="SSF53474">
    <property type="entry name" value="alpha/beta-Hydrolases"/>
    <property type="match status" value="1"/>
</dbReference>
<dbReference type="PANTHER" id="PTHR12277">
    <property type="entry name" value="ALPHA/BETA HYDROLASE DOMAIN-CONTAINING PROTEIN"/>
    <property type="match status" value="1"/>
</dbReference>
<accession>A0A1M4XHI8</accession>
<protein>
    <submittedName>
        <fullName evidence="2">Uncharacterized protein</fullName>
    </submittedName>
</protein>
<evidence type="ECO:0000256" key="1">
    <source>
        <dbReference type="SAM" id="Phobius"/>
    </source>
</evidence>
<keyword evidence="1" id="KW-1133">Transmembrane helix</keyword>
<dbReference type="PANTHER" id="PTHR12277:SF81">
    <property type="entry name" value="PROTEIN ABHD13"/>
    <property type="match status" value="1"/>
</dbReference>
<dbReference type="OrthoDB" id="9798884at2"/>
<keyword evidence="1" id="KW-0472">Membrane</keyword>
<dbReference type="AlphaFoldDB" id="A0A1M4XHI8"/>
<reference evidence="2 3" key="1">
    <citation type="submission" date="2016-11" db="EMBL/GenBank/DDBJ databases">
        <authorList>
            <person name="Jaros S."/>
            <person name="Januszkiewicz K."/>
            <person name="Wedrychowicz H."/>
        </authorList>
    </citation>
    <scope>NUCLEOTIDE SEQUENCE [LARGE SCALE GENOMIC DNA]</scope>
    <source>
        <strain evidence="2 3">DSM 17137</strain>
    </source>
</reference>
<evidence type="ECO:0000313" key="3">
    <source>
        <dbReference type="Proteomes" id="UP000184533"/>
    </source>
</evidence>
<organism evidence="2 3">
    <name type="scientific">Devosia limi DSM 17137</name>
    <dbReference type="NCBI Taxonomy" id="1121477"/>
    <lineage>
        <taxon>Bacteria</taxon>
        <taxon>Pseudomonadati</taxon>
        <taxon>Pseudomonadota</taxon>
        <taxon>Alphaproteobacteria</taxon>
        <taxon>Hyphomicrobiales</taxon>
        <taxon>Devosiaceae</taxon>
        <taxon>Devosia</taxon>
    </lineage>
</organism>
<dbReference type="Proteomes" id="UP000184533">
    <property type="component" value="Unassembled WGS sequence"/>
</dbReference>
<evidence type="ECO:0000313" key="2">
    <source>
        <dbReference type="EMBL" id="SHE93147.1"/>
    </source>
</evidence>
<dbReference type="RefSeq" id="WP_143154449.1">
    <property type="nucleotide sequence ID" value="NZ_FQVC01000003.1"/>
</dbReference>
<keyword evidence="1" id="KW-0812">Transmembrane</keyword>
<gene>
    <name evidence="2" type="ORF">SAMN02745223_01464</name>
</gene>
<proteinExistence type="predicted"/>
<dbReference type="EMBL" id="FQVC01000003">
    <property type="protein sequence ID" value="SHE93147.1"/>
    <property type="molecule type" value="Genomic_DNA"/>
</dbReference>
<sequence length="273" mass="30168">MKKNTLRIGYFLLSLIVLGYAVVVGYMFYFQRQMQYEPAGEITALASTAVTGAQEVTIPVGNSEVHGWFAPPAEGKPLILYYKGNSGSFSAEHERFAQWTADGYGFLAFDYRGFPMSPGEISQANILQDALAAFDWAEEQGYPIVIWGRSLGSGPSTYVASERDADALLLETPFLSASTVAAERYPYLPVELVMQDKFPVKDWILNVTEPVLIAHGTGDTVVGVSNGQRLYELVPNKDELWIEPGADHGDLWDRGIWSHAEPFFERAEVAAGR</sequence>
<name>A0A1M4XHI8_9HYPH</name>
<feature type="transmembrane region" description="Helical" evidence="1">
    <location>
        <begin position="7"/>
        <end position="29"/>
    </location>
</feature>
<dbReference type="InterPro" id="IPR029058">
    <property type="entry name" value="AB_hydrolase_fold"/>
</dbReference>